<evidence type="ECO:0000256" key="8">
    <source>
        <dbReference type="ARBA" id="ARBA00022833"/>
    </source>
</evidence>
<keyword evidence="7" id="KW-0378">Hydrolase</keyword>
<keyword evidence="14" id="KW-1185">Reference proteome</keyword>
<dbReference type="GO" id="GO:0008270">
    <property type="term" value="F:zinc ion binding"/>
    <property type="evidence" value="ECO:0007669"/>
    <property type="project" value="InterPro"/>
</dbReference>
<dbReference type="PANTHER" id="PTHR11705:SF143">
    <property type="entry name" value="SLL0236 PROTEIN"/>
    <property type="match status" value="1"/>
</dbReference>
<evidence type="ECO:0000256" key="11">
    <source>
        <dbReference type="PROSITE-ProRule" id="PRU01379"/>
    </source>
</evidence>
<dbReference type="Gene3D" id="3.40.630.10">
    <property type="entry name" value="Zn peptidases"/>
    <property type="match status" value="1"/>
</dbReference>
<comment type="cofactor">
    <cofactor evidence="1">
        <name>Zn(2+)</name>
        <dbReference type="ChEBI" id="CHEBI:29105"/>
    </cofactor>
</comment>
<dbReference type="PROSITE" id="PS00132">
    <property type="entry name" value="CARBOXYPEPT_ZN_1"/>
    <property type="match status" value="1"/>
</dbReference>
<dbReference type="PRINTS" id="PR00765">
    <property type="entry name" value="CRBOXYPTASEA"/>
</dbReference>
<evidence type="ECO:0000256" key="12">
    <source>
        <dbReference type="SAM" id="SignalP"/>
    </source>
</evidence>
<evidence type="ECO:0000256" key="9">
    <source>
        <dbReference type="ARBA" id="ARBA00023049"/>
    </source>
</evidence>
<evidence type="ECO:0000256" key="1">
    <source>
        <dbReference type="ARBA" id="ARBA00001947"/>
    </source>
</evidence>
<dbReference type="GO" id="GO:0005615">
    <property type="term" value="C:extracellular space"/>
    <property type="evidence" value="ECO:0007669"/>
    <property type="project" value="TreeGrafter"/>
</dbReference>
<evidence type="ECO:0000256" key="4">
    <source>
        <dbReference type="ARBA" id="ARBA00022670"/>
    </source>
</evidence>
<dbReference type="FunFam" id="3.40.630.10:FF:000084">
    <property type="entry name" value="Carboxypeptidase B2"/>
    <property type="match status" value="1"/>
</dbReference>
<dbReference type="Pfam" id="PF00246">
    <property type="entry name" value="Peptidase_M14"/>
    <property type="match status" value="1"/>
</dbReference>
<dbReference type="Proteomes" id="UP000038045">
    <property type="component" value="Unplaced"/>
</dbReference>
<dbReference type="SUPFAM" id="SSF53187">
    <property type="entry name" value="Zn-dependent exopeptidases"/>
    <property type="match status" value="1"/>
</dbReference>
<evidence type="ECO:0000256" key="6">
    <source>
        <dbReference type="ARBA" id="ARBA00022729"/>
    </source>
</evidence>
<evidence type="ECO:0000256" key="2">
    <source>
        <dbReference type="ARBA" id="ARBA00005988"/>
    </source>
</evidence>
<dbReference type="SUPFAM" id="SSF54897">
    <property type="entry name" value="Protease propeptides/inhibitors"/>
    <property type="match status" value="1"/>
</dbReference>
<keyword evidence="9" id="KW-0482">Metalloprotease</keyword>
<evidence type="ECO:0000256" key="7">
    <source>
        <dbReference type="ARBA" id="ARBA00022801"/>
    </source>
</evidence>
<dbReference type="SMART" id="SM00631">
    <property type="entry name" value="Zn_pept"/>
    <property type="match status" value="1"/>
</dbReference>
<dbReference type="GO" id="GO:0006508">
    <property type="term" value="P:proteolysis"/>
    <property type="evidence" value="ECO:0007669"/>
    <property type="project" value="UniProtKB-KW"/>
</dbReference>
<feature type="signal peptide" evidence="12">
    <location>
        <begin position="1"/>
        <end position="16"/>
    </location>
</feature>
<feature type="domain" description="Peptidase M14" evidence="13">
    <location>
        <begin position="117"/>
        <end position="408"/>
    </location>
</feature>
<organism evidence="14 15">
    <name type="scientific">Parastrongyloides trichosuri</name>
    <name type="common">Possum-specific nematode worm</name>
    <dbReference type="NCBI Taxonomy" id="131310"/>
    <lineage>
        <taxon>Eukaryota</taxon>
        <taxon>Metazoa</taxon>
        <taxon>Ecdysozoa</taxon>
        <taxon>Nematoda</taxon>
        <taxon>Chromadorea</taxon>
        <taxon>Rhabditida</taxon>
        <taxon>Tylenchina</taxon>
        <taxon>Panagrolaimomorpha</taxon>
        <taxon>Strongyloidoidea</taxon>
        <taxon>Strongyloididae</taxon>
        <taxon>Parastrongyloides</taxon>
    </lineage>
</organism>
<accession>A0A0N4ZJ62</accession>
<keyword evidence="6 12" id="KW-0732">Signal</keyword>
<feature type="active site" description="Proton donor/acceptor" evidence="11">
    <location>
        <position position="371"/>
    </location>
</feature>
<keyword evidence="4" id="KW-0645">Protease</keyword>
<evidence type="ECO:0000256" key="10">
    <source>
        <dbReference type="ARBA" id="ARBA00023157"/>
    </source>
</evidence>
<comment type="similarity">
    <text evidence="2 11">Belongs to the peptidase M14 family.</text>
</comment>
<dbReference type="PANTHER" id="PTHR11705">
    <property type="entry name" value="PROTEASE FAMILY M14 CARBOXYPEPTIDASE A,B"/>
    <property type="match status" value="1"/>
</dbReference>
<feature type="chain" id="PRO_5005891795" evidence="12">
    <location>
        <begin position="17"/>
        <end position="415"/>
    </location>
</feature>
<keyword evidence="10" id="KW-1015">Disulfide bond</keyword>
<evidence type="ECO:0000313" key="14">
    <source>
        <dbReference type="Proteomes" id="UP000038045"/>
    </source>
</evidence>
<evidence type="ECO:0000256" key="5">
    <source>
        <dbReference type="ARBA" id="ARBA00022723"/>
    </source>
</evidence>
<dbReference type="AlphaFoldDB" id="A0A0N4ZJ62"/>
<keyword evidence="8" id="KW-0862">Zinc</keyword>
<evidence type="ECO:0000313" key="15">
    <source>
        <dbReference type="WBParaSite" id="PTRK_0000796900.2"/>
    </source>
</evidence>
<dbReference type="InterPro" id="IPR057246">
    <property type="entry name" value="CARBOXYPEPT_ZN_1"/>
</dbReference>
<evidence type="ECO:0000256" key="3">
    <source>
        <dbReference type="ARBA" id="ARBA00022645"/>
    </source>
</evidence>
<name>A0A0N4ZJ62_PARTI</name>
<dbReference type="InterPro" id="IPR000834">
    <property type="entry name" value="Peptidase_M14"/>
</dbReference>
<dbReference type="WBParaSite" id="PTRK_0000796900.2">
    <property type="protein sequence ID" value="PTRK_0000796900.2"/>
    <property type="gene ID" value="PTRK_0000796900"/>
</dbReference>
<sequence>MYILFIITLLIRVASSYFSYENYHHFTINLHKERDLGTLSKLNSQFGDDIDFFIREEHIGGRVQFFVNHLTSKSVHSFLKTHNASYTYITKDSWIDSSFVPKRKKRSVVGDKINLNVYHSYDDFIKYLFALKNKYKNMISIKKIGKSYEGRSIYTFTIGYQSDKTKPIIFLESGIHAREWITQSSLIILIDYIMKNSDKYNDILKDVDIVIVPCVNPDGYEYSRRSKRMWRGNRNITKSQSYGVDLNRNFPTGWNVEPDHFETYPGVTPSSELETTVIIDFLTKNKKFIKGFLSLHSYGRYLLLPWNYKKNHYPPEYKDTYDLGKKMIESVRNKTKSTYELGTGADLLYPSNGVSTDFARSIGIKYAYTIEFLPSSNYTEIGFIVPEKMIPLAGEELKYLFIPFLEHLYGEYIKN</sequence>
<dbReference type="GO" id="GO:0004181">
    <property type="term" value="F:metallocarboxypeptidase activity"/>
    <property type="evidence" value="ECO:0007669"/>
    <property type="project" value="InterPro"/>
</dbReference>
<protein>
    <submittedName>
        <fullName evidence="15">Peptidase_M14 domain-containing protein</fullName>
    </submittedName>
</protein>
<dbReference type="PROSITE" id="PS52035">
    <property type="entry name" value="PEPTIDASE_M14"/>
    <property type="match status" value="1"/>
</dbReference>
<dbReference type="STRING" id="131310.A0A0N4ZJ62"/>
<keyword evidence="3" id="KW-0121">Carboxypeptidase</keyword>
<dbReference type="Gene3D" id="3.30.70.340">
    <property type="entry name" value="Metallocarboxypeptidase-like"/>
    <property type="match status" value="1"/>
</dbReference>
<reference evidence="15" key="1">
    <citation type="submission" date="2017-02" db="UniProtKB">
        <authorList>
            <consortium name="WormBaseParasite"/>
        </authorList>
    </citation>
    <scope>IDENTIFICATION</scope>
</reference>
<evidence type="ECO:0000259" key="13">
    <source>
        <dbReference type="PROSITE" id="PS52035"/>
    </source>
</evidence>
<dbReference type="InterPro" id="IPR036990">
    <property type="entry name" value="M14A-like_propep"/>
</dbReference>
<proteinExistence type="inferred from homology"/>
<keyword evidence="5" id="KW-0479">Metal-binding</keyword>